<evidence type="ECO:0000256" key="6">
    <source>
        <dbReference type="ARBA" id="ARBA00047949"/>
    </source>
</evidence>
<dbReference type="Gene3D" id="1.10.10.970">
    <property type="entry name" value="RNA 2'-phosphotransferase, Tpt1/KptA family, N-terminal domain"/>
    <property type="match status" value="1"/>
</dbReference>
<proteinExistence type="inferred from homology"/>
<keyword evidence="4 8" id="KW-0808">Transferase</keyword>
<dbReference type="InterPro" id="IPR042081">
    <property type="entry name" value="RNA_2'-PTrans_C"/>
</dbReference>
<comment type="function">
    <text evidence="1">Catalyzes the last step of tRNA splicing, the transfer of the splice junction 2'-phosphate from ligated tRNA to NAD to produce ADP-ribose 1''-2'' cyclic phosphate.</text>
</comment>
<dbReference type="Gene3D" id="3.20.170.30">
    <property type="match status" value="1"/>
</dbReference>
<dbReference type="Pfam" id="PF01885">
    <property type="entry name" value="PTS_2-RNA"/>
    <property type="match status" value="1"/>
</dbReference>
<feature type="region of interest" description="Disordered" evidence="7">
    <location>
        <begin position="1"/>
        <end position="70"/>
    </location>
</feature>
<dbReference type="EMBL" id="DF236975">
    <property type="protein sequence ID" value="GAQ79224.1"/>
    <property type="molecule type" value="Genomic_DNA"/>
</dbReference>
<evidence type="ECO:0000256" key="5">
    <source>
        <dbReference type="ARBA" id="ARBA00023027"/>
    </source>
</evidence>
<evidence type="ECO:0000313" key="9">
    <source>
        <dbReference type="Proteomes" id="UP000054558"/>
    </source>
</evidence>
<feature type="region of interest" description="Disordered" evidence="7">
    <location>
        <begin position="85"/>
        <end position="117"/>
    </location>
</feature>
<evidence type="ECO:0000256" key="3">
    <source>
        <dbReference type="ARBA" id="ARBA00012007"/>
    </source>
</evidence>
<accession>A0A1Y1HKT7</accession>
<evidence type="ECO:0000313" key="8">
    <source>
        <dbReference type="EMBL" id="GAQ79224.1"/>
    </source>
</evidence>
<keyword evidence="9" id="KW-1185">Reference proteome</keyword>
<dbReference type="AlphaFoldDB" id="A0A1Y1HKT7"/>
<comment type="similarity">
    <text evidence="2">Belongs to the KptA/TPT1 family.</text>
</comment>
<feature type="compositionally biased region" description="Gly residues" evidence="7">
    <location>
        <begin position="87"/>
        <end position="111"/>
    </location>
</feature>
<feature type="compositionally biased region" description="Polar residues" evidence="7">
    <location>
        <begin position="1"/>
        <end position="11"/>
    </location>
</feature>
<dbReference type="SUPFAM" id="SSF56399">
    <property type="entry name" value="ADP-ribosylation"/>
    <property type="match status" value="1"/>
</dbReference>
<comment type="catalytic activity">
    <reaction evidence="6">
        <text>2'-phospho-[ligated tRNA] + NAD(+) = mature tRNA + ADP-alpha-D-ribose 1'',2''-cyclic phosphate + nicotinamide</text>
        <dbReference type="Rhea" id="RHEA:23324"/>
        <dbReference type="Rhea" id="RHEA-COMP:11106"/>
        <dbReference type="Rhea" id="RHEA-COMP:11107"/>
        <dbReference type="ChEBI" id="CHEBI:17154"/>
        <dbReference type="ChEBI" id="CHEBI:57540"/>
        <dbReference type="ChEBI" id="CHEBI:76596"/>
        <dbReference type="ChEBI" id="CHEBI:82883"/>
        <dbReference type="ChEBI" id="CHEBI:85027"/>
        <dbReference type="EC" id="2.7.1.160"/>
    </reaction>
</comment>
<gene>
    <name evidence="8" type="ORF">KFL_000260400</name>
</gene>
<dbReference type="STRING" id="105231.A0A1Y1HKT7"/>
<dbReference type="EC" id="2.7.1.160" evidence="3"/>
<dbReference type="OrthoDB" id="419694at2759"/>
<protein>
    <recommendedName>
        <fullName evidence="3">2'-phosphotransferase</fullName>
        <ecNumber evidence="3">2.7.1.160</ecNumber>
    </recommendedName>
</protein>
<reference evidence="8 9" key="1">
    <citation type="journal article" date="2014" name="Nat. Commun.">
        <title>Klebsormidium flaccidum genome reveals primary factors for plant terrestrial adaptation.</title>
        <authorList>
            <person name="Hori K."/>
            <person name="Maruyama F."/>
            <person name="Fujisawa T."/>
            <person name="Togashi T."/>
            <person name="Yamamoto N."/>
            <person name="Seo M."/>
            <person name="Sato S."/>
            <person name="Yamada T."/>
            <person name="Mori H."/>
            <person name="Tajima N."/>
            <person name="Moriyama T."/>
            <person name="Ikeuchi M."/>
            <person name="Watanabe M."/>
            <person name="Wada H."/>
            <person name="Kobayashi K."/>
            <person name="Saito M."/>
            <person name="Masuda T."/>
            <person name="Sasaki-Sekimoto Y."/>
            <person name="Mashiguchi K."/>
            <person name="Awai K."/>
            <person name="Shimojima M."/>
            <person name="Masuda S."/>
            <person name="Iwai M."/>
            <person name="Nobusawa T."/>
            <person name="Narise T."/>
            <person name="Kondo S."/>
            <person name="Saito H."/>
            <person name="Sato R."/>
            <person name="Murakawa M."/>
            <person name="Ihara Y."/>
            <person name="Oshima-Yamada Y."/>
            <person name="Ohtaka K."/>
            <person name="Satoh M."/>
            <person name="Sonobe K."/>
            <person name="Ishii M."/>
            <person name="Ohtani R."/>
            <person name="Kanamori-Sato M."/>
            <person name="Honoki R."/>
            <person name="Miyazaki D."/>
            <person name="Mochizuki H."/>
            <person name="Umetsu J."/>
            <person name="Higashi K."/>
            <person name="Shibata D."/>
            <person name="Kamiya Y."/>
            <person name="Sato N."/>
            <person name="Nakamura Y."/>
            <person name="Tabata S."/>
            <person name="Ida S."/>
            <person name="Kurokawa K."/>
            <person name="Ohta H."/>
        </authorList>
    </citation>
    <scope>NUCLEOTIDE SEQUENCE [LARGE SCALE GENOMIC DNA]</scope>
    <source>
        <strain evidence="8 9">NIES-2285</strain>
    </source>
</reference>
<organism evidence="8 9">
    <name type="scientific">Klebsormidium nitens</name>
    <name type="common">Green alga</name>
    <name type="synonym">Ulothrix nitens</name>
    <dbReference type="NCBI Taxonomy" id="105231"/>
    <lineage>
        <taxon>Eukaryota</taxon>
        <taxon>Viridiplantae</taxon>
        <taxon>Streptophyta</taxon>
        <taxon>Klebsormidiophyceae</taxon>
        <taxon>Klebsormidiales</taxon>
        <taxon>Klebsormidiaceae</taxon>
        <taxon>Klebsormidium</taxon>
    </lineage>
</organism>
<evidence type="ECO:0000256" key="7">
    <source>
        <dbReference type="SAM" id="MobiDB-lite"/>
    </source>
</evidence>
<evidence type="ECO:0000256" key="4">
    <source>
        <dbReference type="ARBA" id="ARBA00022679"/>
    </source>
</evidence>
<sequence>MASTSISEQGSLSGGVRHGRGNAPGTSATYIASRRTTPGTSHLESGSGGLVSGLEKTGAPAATGKGWDRKGKDALVADEGELEAAGFSGGRRGAGARGRGEGRGGSGGGRGRGGDQIENLGRSLTQILRHSALEHGLAMRPDAFVQVSEILHLQKKTRSGRSLSSHSEDDVRQAAALDKKGRMELREEGGELWIRATQGHSIKIIESEALLRSVTSASEVPVCVHGTYTRYLDAIFREGLKTMKRNHVHFASGLPKEDGVISGMRTTCEVLIFLDVEKALQDGMKLWVSTNGVILTEGLDGTVPKQYFKEVCTVRGRQNIPIPP</sequence>
<dbReference type="GO" id="GO:0006388">
    <property type="term" value="P:tRNA splicing, via endonucleolytic cleavage and ligation"/>
    <property type="evidence" value="ECO:0000318"/>
    <property type="project" value="GO_Central"/>
</dbReference>
<evidence type="ECO:0000256" key="1">
    <source>
        <dbReference type="ARBA" id="ARBA00003343"/>
    </source>
</evidence>
<keyword evidence="5" id="KW-0520">NAD</keyword>
<dbReference type="OMA" id="GRIHPKY"/>
<evidence type="ECO:0000256" key="2">
    <source>
        <dbReference type="ARBA" id="ARBA00009836"/>
    </source>
</evidence>
<dbReference type="PANTHER" id="PTHR12684">
    <property type="entry name" value="PUTATIVE PHOSPHOTRANSFERASE"/>
    <property type="match status" value="1"/>
</dbReference>
<dbReference type="PANTHER" id="PTHR12684:SF2">
    <property type="entry name" value="TRNA 2'-PHOSPHOTRANSFERASE 1"/>
    <property type="match status" value="1"/>
</dbReference>
<dbReference type="GO" id="GO:0000215">
    <property type="term" value="F:tRNA 2'-phosphotransferase activity"/>
    <property type="evidence" value="ECO:0000318"/>
    <property type="project" value="GO_Central"/>
</dbReference>
<name>A0A1Y1HKT7_KLENI</name>
<dbReference type="InterPro" id="IPR002745">
    <property type="entry name" value="Ptrans_KptA/Tpt1"/>
</dbReference>
<dbReference type="Proteomes" id="UP000054558">
    <property type="component" value="Unassembled WGS sequence"/>
</dbReference>
<feature type="compositionally biased region" description="Polar residues" evidence="7">
    <location>
        <begin position="24"/>
        <end position="40"/>
    </location>
</feature>
<dbReference type="InterPro" id="IPR042080">
    <property type="entry name" value="RNA_2'-PTrans_N"/>
</dbReference>